<keyword evidence="2" id="KW-1185">Reference proteome</keyword>
<organism evidence="1 2">
    <name type="scientific">Pleurodeles waltl</name>
    <name type="common">Iberian ribbed newt</name>
    <dbReference type="NCBI Taxonomy" id="8319"/>
    <lineage>
        <taxon>Eukaryota</taxon>
        <taxon>Metazoa</taxon>
        <taxon>Chordata</taxon>
        <taxon>Craniata</taxon>
        <taxon>Vertebrata</taxon>
        <taxon>Euteleostomi</taxon>
        <taxon>Amphibia</taxon>
        <taxon>Batrachia</taxon>
        <taxon>Caudata</taxon>
        <taxon>Salamandroidea</taxon>
        <taxon>Salamandridae</taxon>
        <taxon>Pleurodelinae</taxon>
        <taxon>Pleurodeles</taxon>
    </lineage>
</organism>
<evidence type="ECO:0000313" key="1">
    <source>
        <dbReference type="EMBL" id="KAJ1123777.1"/>
    </source>
</evidence>
<dbReference type="Proteomes" id="UP001066276">
    <property type="component" value="Chromosome 7"/>
</dbReference>
<dbReference type="EMBL" id="JANPWB010000011">
    <property type="protein sequence ID" value="KAJ1123777.1"/>
    <property type="molecule type" value="Genomic_DNA"/>
</dbReference>
<dbReference type="AlphaFoldDB" id="A0AAV7P693"/>
<gene>
    <name evidence="1" type="ORF">NDU88_002244</name>
</gene>
<accession>A0AAV7P693</accession>
<reference evidence="1" key="1">
    <citation type="journal article" date="2022" name="bioRxiv">
        <title>Sequencing and chromosome-scale assembly of the giantPleurodeles waltlgenome.</title>
        <authorList>
            <person name="Brown T."/>
            <person name="Elewa A."/>
            <person name="Iarovenko S."/>
            <person name="Subramanian E."/>
            <person name="Araus A.J."/>
            <person name="Petzold A."/>
            <person name="Susuki M."/>
            <person name="Suzuki K.-i.T."/>
            <person name="Hayashi T."/>
            <person name="Toyoda A."/>
            <person name="Oliveira C."/>
            <person name="Osipova E."/>
            <person name="Leigh N.D."/>
            <person name="Simon A."/>
            <person name="Yun M.H."/>
        </authorList>
    </citation>
    <scope>NUCLEOTIDE SEQUENCE</scope>
    <source>
        <strain evidence="1">20211129_DDA</strain>
        <tissue evidence="1">Liver</tissue>
    </source>
</reference>
<comment type="caution">
    <text evidence="1">The sequence shown here is derived from an EMBL/GenBank/DDBJ whole genome shotgun (WGS) entry which is preliminary data.</text>
</comment>
<proteinExistence type="predicted"/>
<protein>
    <submittedName>
        <fullName evidence="1">Uncharacterized protein</fullName>
    </submittedName>
</protein>
<name>A0AAV7P693_PLEWA</name>
<sequence>MLRILRRELGDLEGRIAELERRLVESWLGEVLAELRRAVSLYEEASLREVCFFGEKCTGMPLRLGLTILAKGPSPGLLAGTVLPSRLADSADADSIEPCCFARLNFGSC</sequence>
<evidence type="ECO:0000313" key="2">
    <source>
        <dbReference type="Proteomes" id="UP001066276"/>
    </source>
</evidence>